<dbReference type="RefSeq" id="WP_076560910.1">
    <property type="nucleotide sequence ID" value="NZ_CP033929.1"/>
</dbReference>
<reference evidence="3 5" key="2">
    <citation type="submission" date="2018-06" db="EMBL/GenBank/DDBJ databases">
        <authorList>
            <consortium name="Pathogen Informatics"/>
            <person name="Doyle S."/>
        </authorList>
    </citation>
    <scope>NUCLEOTIDE SEQUENCE [LARGE SCALE GENOMIC DNA]</scope>
    <source>
        <strain evidence="3 5">NCTC13560</strain>
    </source>
</reference>
<feature type="transmembrane region" description="Helical" evidence="1">
    <location>
        <begin position="164"/>
        <end position="184"/>
    </location>
</feature>
<dbReference type="KEGG" id="cil:EG358_14780"/>
<evidence type="ECO:0000313" key="4">
    <source>
        <dbReference type="Proteomes" id="UP000185725"/>
    </source>
</evidence>
<keyword evidence="1" id="KW-1133">Transmembrane helix</keyword>
<proteinExistence type="predicted"/>
<sequence>MKAKILLLIIFSGLILCCRSKHKITTTYKENKSETEKVKVDSASVQSTKSIQNTAVDALVKEKKNEISGEVLITGKSDLSNPFVFHNVVGSDTVQSISITGNAEYAINNHYIKTDNKKSEVRKEEFTYIFQDSAQNAVLKEANREIDSEVFEETKNINSTGFQAGTWIVITIVVTFLIFIFFVYKYFKK</sequence>
<dbReference type="AlphaFoldDB" id="A0A381F4M3"/>
<accession>A0A381F4M3</accession>
<keyword evidence="1" id="KW-0812">Transmembrane</keyword>
<organism evidence="3 5">
    <name type="scientific">Chryseobacterium indoltheticum</name>
    <dbReference type="NCBI Taxonomy" id="254"/>
    <lineage>
        <taxon>Bacteria</taxon>
        <taxon>Pseudomonadati</taxon>
        <taxon>Bacteroidota</taxon>
        <taxon>Flavobacteriia</taxon>
        <taxon>Flavobacteriales</taxon>
        <taxon>Weeksellaceae</taxon>
        <taxon>Chryseobacterium group</taxon>
        <taxon>Chryseobacterium</taxon>
    </lineage>
</organism>
<dbReference type="EMBL" id="UFVS01000001">
    <property type="protein sequence ID" value="SUX41404.1"/>
    <property type="molecule type" value="Genomic_DNA"/>
</dbReference>
<evidence type="ECO:0000256" key="1">
    <source>
        <dbReference type="SAM" id="Phobius"/>
    </source>
</evidence>
<dbReference type="EMBL" id="FTMF01000006">
    <property type="protein sequence ID" value="SIQ61157.1"/>
    <property type="molecule type" value="Genomic_DNA"/>
</dbReference>
<dbReference type="Proteomes" id="UP000255231">
    <property type="component" value="Unassembled WGS sequence"/>
</dbReference>
<evidence type="ECO:0000313" key="3">
    <source>
        <dbReference type="EMBL" id="SUX41404.1"/>
    </source>
</evidence>
<reference evidence="2 4" key="1">
    <citation type="submission" date="2017-01" db="EMBL/GenBank/DDBJ databases">
        <authorList>
            <person name="Varghese N."/>
            <person name="Submissions S."/>
        </authorList>
    </citation>
    <scope>NUCLEOTIDE SEQUENCE [LARGE SCALE GENOMIC DNA]</scope>
    <source>
        <strain evidence="2 4">ATCC 27950</strain>
    </source>
</reference>
<name>A0A381F4M3_9FLAO</name>
<keyword evidence="4" id="KW-1185">Reference proteome</keyword>
<dbReference type="OrthoDB" id="1259727at2"/>
<keyword evidence="1" id="KW-0472">Membrane</keyword>
<gene>
    <name evidence="3" type="ORF">NCTC13560_00201</name>
    <name evidence="2" type="ORF">SAMN05421682_106239</name>
</gene>
<dbReference type="GeneID" id="303674973"/>
<protein>
    <submittedName>
        <fullName evidence="3">Uncharacterized protein</fullName>
    </submittedName>
</protein>
<dbReference type="Proteomes" id="UP000185725">
    <property type="component" value="Unassembled WGS sequence"/>
</dbReference>
<evidence type="ECO:0000313" key="2">
    <source>
        <dbReference type="EMBL" id="SIQ61157.1"/>
    </source>
</evidence>
<evidence type="ECO:0000313" key="5">
    <source>
        <dbReference type="Proteomes" id="UP000255231"/>
    </source>
</evidence>